<gene>
    <name evidence="1" type="ORF">TorRG33x02_317210</name>
</gene>
<dbReference type="AlphaFoldDB" id="A0A2P5BL57"/>
<accession>A0A2P5BL57</accession>
<evidence type="ECO:0000313" key="2">
    <source>
        <dbReference type="Proteomes" id="UP000237000"/>
    </source>
</evidence>
<comment type="caution">
    <text evidence="1">The sequence shown here is derived from an EMBL/GenBank/DDBJ whole genome shotgun (WGS) entry which is preliminary data.</text>
</comment>
<evidence type="ECO:0000313" key="1">
    <source>
        <dbReference type="EMBL" id="PON49494.1"/>
    </source>
</evidence>
<dbReference type="InParanoid" id="A0A2P5BL57"/>
<name>A0A2P5BL57_TREOI</name>
<keyword evidence="2" id="KW-1185">Reference proteome</keyword>
<protein>
    <submittedName>
        <fullName evidence="1">Uncharacterized protein</fullName>
    </submittedName>
</protein>
<reference evidence="2" key="1">
    <citation type="submission" date="2016-06" db="EMBL/GenBank/DDBJ databases">
        <title>Parallel loss of symbiosis genes in relatives of nitrogen-fixing non-legume Parasponia.</title>
        <authorList>
            <person name="Van Velzen R."/>
            <person name="Holmer R."/>
            <person name="Bu F."/>
            <person name="Rutten L."/>
            <person name="Van Zeijl A."/>
            <person name="Liu W."/>
            <person name="Santuari L."/>
            <person name="Cao Q."/>
            <person name="Sharma T."/>
            <person name="Shen D."/>
            <person name="Roswanjaya Y."/>
            <person name="Wardhani T."/>
            <person name="Kalhor M.S."/>
            <person name="Jansen J."/>
            <person name="Van den Hoogen J."/>
            <person name="Gungor B."/>
            <person name="Hartog M."/>
            <person name="Hontelez J."/>
            <person name="Verver J."/>
            <person name="Yang W.-C."/>
            <person name="Schijlen E."/>
            <person name="Repin R."/>
            <person name="Schilthuizen M."/>
            <person name="Schranz E."/>
            <person name="Heidstra R."/>
            <person name="Miyata K."/>
            <person name="Fedorova E."/>
            <person name="Kohlen W."/>
            <person name="Bisseling T."/>
            <person name="Smit S."/>
            <person name="Geurts R."/>
        </authorList>
    </citation>
    <scope>NUCLEOTIDE SEQUENCE [LARGE SCALE GENOMIC DNA]</scope>
    <source>
        <strain evidence="2">cv. RG33-2</strain>
    </source>
</reference>
<proteinExistence type="predicted"/>
<sequence>MDGLRESGGITLNNLVMALEKIPNEGDGANIIILKPLKPMEEGTRLGIDNVRGEDPILGMGAVVQDHGGPVLSGVDSLDSAVHFGGLLRGVVVLNAHNGVPVINQLSEFLNVGEVKKIAVDEHSPALVIGQRGGQEASEGELGALELASLAPIEAILPQIRLFDGVDLHGDGTTLQDGVATDLVRNILARIVTDKDLQWMSIAIAIAITSGHEIEIEIEIARVNLPLLLISIKRTHLLSFILFVSADLGC</sequence>
<dbReference type="Proteomes" id="UP000237000">
    <property type="component" value="Unassembled WGS sequence"/>
</dbReference>
<dbReference type="EMBL" id="JXTC01000500">
    <property type="protein sequence ID" value="PON49494.1"/>
    <property type="molecule type" value="Genomic_DNA"/>
</dbReference>
<organism evidence="1 2">
    <name type="scientific">Trema orientale</name>
    <name type="common">Charcoal tree</name>
    <name type="synonym">Celtis orientalis</name>
    <dbReference type="NCBI Taxonomy" id="63057"/>
    <lineage>
        <taxon>Eukaryota</taxon>
        <taxon>Viridiplantae</taxon>
        <taxon>Streptophyta</taxon>
        <taxon>Embryophyta</taxon>
        <taxon>Tracheophyta</taxon>
        <taxon>Spermatophyta</taxon>
        <taxon>Magnoliopsida</taxon>
        <taxon>eudicotyledons</taxon>
        <taxon>Gunneridae</taxon>
        <taxon>Pentapetalae</taxon>
        <taxon>rosids</taxon>
        <taxon>fabids</taxon>
        <taxon>Rosales</taxon>
        <taxon>Cannabaceae</taxon>
        <taxon>Trema</taxon>
    </lineage>
</organism>
<dbReference type="OrthoDB" id="1901917at2759"/>